<dbReference type="PROSITE" id="PS00139">
    <property type="entry name" value="THIOL_PROTEASE_CYS"/>
    <property type="match status" value="1"/>
</dbReference>
<dbReference type="InterPro" id="IPR038765">
    <property type="entry name" value="Papain-like_cys_pep_sf"/>
</dbReference>
<evidence type="ECO:0000256" key="5">
    <source>
        <dbReference type="ARBA" id="ARBA00023145"/>
    </source>
</evidence>
<dbReference type="GO" id="GO:0008234">
    <property type="term" value="F:cysteine-type peptidase activity"/>
    <property type="evidence" value="ECO:0007669"/>
    <property type="project" value="UniProtKB-KW"/>
</dbReference>
<dbReference type="SMART" id="SM00645">
    <property type="entry name" value="Pept_C1"/>
    <property type="match status" value="1"/>
</dbReference>
<accession>A0A493T7R7</accession>
<evidence type="ECO:0000256" key="4">
    <source>
        <dbReference type="ARBA" id="ARBA00022807"/>
    </source>
</evidence>
<protein>
    <submittedName>
        <fullName evidence="10">Uncharacterized protein</fullName>
    </submittedName>
</protein>
<dbReference type="Proteomes" id="UP000016666">
    <property type="component" value="Chromosome 24"/>
</dbReference>
<organism evidence="10 11">
    <name type="scientific">Anas platyrhynchos platyrhynchos</name>
    <name type="common">Northern mallard</name>
    <dbReference type="NCBI Taxonomy" id="8840"/>
    <lineage>
        <taxon>Eukaryota</taxon>
        <taxon>Metazoa</taxon>
        <taxon>Chordata</taxon>
        <taxon>Craniata</taxon>
        <taxon>Vertebrata</taxon>
        <taxon>Euteleostomi</taxon>
        <taxon>Archelosauria</taxon>
        <taxon>Archosauria</taxon>
        <taxon>Dinosauria</taxon>
        <taxon>Saurischia</taxon>
        <taxon>Theropoda</taxon>
        <taxon>Coelurosauria</taxon>
        <taxon>Aves</taxon>
        <taxon>Neognathae</taxon>
        <taxon>Galloanserae</taxon>
        <taxon>Anseriformes</taxon>
        <taxon>Anatidae</taxon>
        <taxon>Anatinae</taxon>
        <taxon>Anas</taxon>
    </lineage>
</organism>
<dbReference type="InterPro" id="IPR000169">
    <property type="entry name" value="Pept_cys_AS"/>
</dbReference>
<reference evidence="10" key="3">
    <citation type="submission" date="2025-09" db="UniProtKB">
        <authorList>
            <consortium name="Ensembl"/>
        </authorList>
    </citation>
    <scope>IDENTIFICATION</scope>
</reference>
<keyword evidence="4" id="KW-0788">Thiol protease</keyword>
<evidence type="ECO:0000256" key="6">
    <source>
        <dbReference type="ARBA" id="ARBA00023157"/>
    </source>
</evidence>
<dbReference type="PANTHER" id="PTHR12411">
    <property type="entry name" value="CYSTEINE PROTEASE FAMILY C1-RELATED"/>
    <property type="match status" value="1"/>
</dbReference>
<sequence>MGTGLGLAEATDPHRDGHEATSAPGGGRGTAGGWPLTATVPWVLPPPRDQGSSRGAGGGSAPVPRGGPRLGLKTGSRSRRAGATGARMGVLGWLVASALCAAVRGVINLPYAEIEEPFEAWYNLTGNKSRIQYYGGQVITYQLAGVKPYGMQYKITPETTEKEVNARKCFQLPGSKEDVVRIQSVFPSLEGFKFLREEYYQGRYCAVWQNVTLWAQKKNVYTLWVTNSSCGVAPVHYEMRGYNSLLGSHYDKYEISYTDFDNSFPSSVFDIPVNETKKCGLLPGSTAEHRVLANPMEDLVGRHQPRAHEVFHHYRRRFGRRYGSARELEHRQHVFVHNMRFVHSKNRAALSYTLALNHLADRTPQELAALRGRRQSGAPNHGLPFPAERYAGLILPESLDWRMYGAVTPVKDQAVCGSCWSFATTGAMEGALFLKTGVLTPLSQQVLIDCSWGFGNQACDGGEEWRAYEWIKKHGGIASTESYGPYLGQNGYCHCNQSELVAPLAGYVNVEPGSATALKAALVKHGPVAVNIDASHKSFAFYANGVYEEPRCGNETSELDHAVLAVGYGVLHGKSYWLIKNSWSTYWGNDGYILMAMKDNNCGVATAASFPVLA</sequence>
<name>A0A493T7R7_ANAPP</name>
<comment type="similarity">
    <text evidence="1">Belongs to the peptidase C1 family.</text>
</comment>
<keyword evidence="3" id="KW-0378">Hydrolase</keyword>
<evidence type="ECO:0000259" key="9">
    <source>
        <dbReference type="SMART" id="SM00848"/>
    </source>
</evidence>
<dbReference type="FunFam" id="3.90.70.10:FF:000087">
    <property type="entry name" value="Counting factor associated protein D"/>
    <property type="match status" value="1"/>
</dbReference>
<evidence type="ECO:0000256" key="1">
    <source>
        <dbReference type="ARBA" id="ARBA00008455"/>
    </source>
</evidence>
<dbReference type="InterPro" id="IPR013201">
    <property type="entry name" value="Prot_inhib_I29"/>
</dbReference>
<dbReference type="InterPro" id="IPR000668">
    <property type="entry name" value="Peptidase_C1A_C"/>
</dbReference>
<dbReference type="CDD" id="cd02248">
    <property type="entry name" value="Peptidase_C1A"/>
    <property type="match status" value="1"/>
</dbReference>
<keyword evidence="2" id="KW-0645">Protease</keyword>
<dbReference type="InterPro" id="IPR039417">
    <property type="entry name" value="Peptidase_C1A_papain-like"/>
</dbReference>
<feature type="domain" description="Peptidase C1A papain C-terminal" evidence="8">
    <location>
        <begin position="395"/>
        <end position="612"/>
    </location>
</feature>
<evidence type="ECO:0000256" key="3">
    <source>
        <dbReference type="ARBA" id="ARBA00022801"/>
    </source>
</evidence>
<dbReference type="PROSITE" id="PS00639">
    <property type="entry name" value="THIOL_PROTEASE_HIS"/>
    <property type="match status" value="1"/>
</dbReference>
<proteinExistence type="inferred from homology"/>
<reference evidence="10" key="2">
    <citation type="submission" date="2025-08" db="UniProtKB">
        <authorList>
            <consortium name="Ensembl"/>
        </authorList>
    </citation>
    <scope>IDENTIFICATION</scope>
</reference>
<dbReference type="PROSITE" id="PS00640">
    <property type="entry name" value="THIOL_PROTEASE_ASN"/>
    <property type="match status" value="1"/>
</dbReference>
<dbReference type="GO" id="GO:0006508">
    <property type="term" value="P:proteolysis"/>
    <property type="evidence" value="ECO:0007669"/>
    <property type="project" value="UniProtKB-KW"/>
</dbReference>
<dbReference type="AlphaFoldDB" id="A0A493T7R7"/>
<reference evidence="10 11" key="1">
    <citation type="submission" date="2017-10" db="EMBL/GenBank/DDBJ databases">
        <title>A new Pekin duck reference genome.</title>
        <authorList>
            <person name="Hou Z.-C."/>
            <person name="Zhou Z.-K."/>
            <person name="Zhu F."/>
            <person name="Hou S.-S."/>
        </authorList>
    </citation>
    <scope>NUCLEOTIDE SEQUENCE [LARGE SCALE GENOMIC DNA]</scope>
</reference>
<dbReference type="SMART" id="SM00848">
    <property type="entry name" value="Inhibitor_I29"/>
    <property type="match status" value="1"/>
</dbReference>
<evidence type="ECO:0000259" key="8">
    <source>
        <dbReference type="SMART" id="SM00645"/>
    </source>
</evidence>
<dbReference type="InterPro" id="IPR013128">
    <property type="entry name" value="Peptidase_C1A"/>
</dbReference>
<dbReference type="Pfam" id="PF08246">
    <property type="entry name" value="Inhibitor_I29"/>
    <property type="match status" value="1"/>
</dbReference>
<keyword evidence="11" id="KW-1185">Reference proteome</keyword>
<dbReference type="Pfam" id="PF00112">
    <property type="entry name" value="Peptidase_C1"/>
    <property type="match status" value="1"/>
</dbReference>
<dbReference type="InterPro" id="IPR025660">
    <property type="entry name" value="Pept_his_AS"/>
</dbReference>
<dbReference type="Ensembl" id="ENSAPLT00000017234.1">
    <property type="protein sequence ID" value="ENSAPLP00000021763.1"/>
    <property type="gene ID" value="ENSAPLG00000022698.1"/>
</dbReference>
<dbReference type="InterPro" id="IPR025661">
    <property type="entry name" value="Pept_asp_AS"/>
</dbReference>
<evidence type="ECO:0000256" key="7">
    <source>
        <dbReference type="SAM" id="MobiDB-lite"/>
    </source>
</evidence>
<evidence type="ECO:0000313" key="11">
    <source>
        <dbReference type="Proteomes" id="UP000016666"/>
    </source>
</evidence>
<keyword evidence="5" id="KW-0865">Zymogen</keyword>
<dbReference type="Gene3D" id="3.90.70.10">
    <property type="entry name" value="Cysteine proteinases"/>
    <property type="match status" value="1"/>
</dbReference>
<feature type="domain" description="Cathepsin propeptide inhibitor" evidence="9">
    <location>
        <begin position="311"/>
        <end position="367"/>
    </location>
</feature>
<dbReference type="GeneTree" id="ENSGT00940000163923"/>
<dbReference type="PRINTS" id="PR00705">
    <property type="entry name" value="PAPAIN"/>
</dbReference>
<feature type="region of interest" description="Disordered" evidence="7">
    <location>
        <begin position="1"/>
        <end position="81"/>
    </location>
</feature>
<dbReference type="SUPFAM" id="SSF54001">
    <property type="entry name" value="Cysteine proteinases"/>
    <property type="match status" value="1"/>
</dbReference>
<keyword evidence="6" id="KW-1015">Disulfide bond</keyword>
<evidence type="ECO:0000313" key="10">
    <source>
        <dbReference type="Ensembl" id="ENSAPLP00000021763.1"/>
    </source>
</evidence>
<evidence type="ECO:0000256" key="2">
    <source>
        <dbReference type="ARBA" id="ARBA00022670"/>
    </source>
</evidence>